<evidence type="ECO:0000259" key="2">
    <source>
        <dbReference type="PROSITE" id="PS50943"/>
    </source>
</evidence>
<dbReference type="SUPFAM" id="SSF47413">
    <property type="entry name" value="lambda repressor-like DNA-binding domains"/>
    <property type="match status" value="1"/>
</dbReference>
<dbReference type="PROSITE" id="PS50943">
    <property type="entry name" value="HTH_CROC1"/>
    <property type="match status" value="1"/>
</dbReference>
<evidence type="ECO:0000256" key="1">
    <source>
        <dbReference type="ARBA" id="ARBA00023125"/>
    </source>
</evidence>
<dbReference type="SMART" id="SM00530">
    <property type="entry name" value="HTH_XRE"/>
    <property type="match status" value="1"/>
</dbReference>
<dbReference type="PANTHER" id="PTHR46558">
    <property type="entry name" value="TRACRIPTIONAL REGULATORY PROTEIN-RELATED-RELATED"/>
    <property type="match status" value="1"/>
</dbReference>
<sequence length="113" mass="12934">MINNKSIGRKLKELRNSRNLRQSELAELVGLSRPAISNIESGKRSLTLSTLKRFCEVYGIDISYFGIDTSSYDEATDLTLRIESLFHDLPEAEKDELYLKIMKLYLDSKNVSD</sequence>
<dbReference type="Gene3D" id="1.10.260.40">
    <property type="entry name" value="lambda repressor-like DNA-binding domains"/>
    <property type="match status" value="1"/>
</dbReference>
<accession>A0A8S5N9U6</accession>
<evidence type="ECO:0000313" key="3">
    <source>
        <dbReference type="EMBL" id="DAD90859.1"/>
    </source>
</evidence>
<keyword evidence="1" id="KW-0238">DNA-binding</keyword>
<reference evidence="3" key="1">
    <citation type="journal article" date="2021" name="Proc. Natl. Acad. Sci. U.S.A.">
        <title>A Catalog of Tens of Thousands of Viruses from Human Metagenomes Reveals Hidden Associations with Chronic Diseases.</title>
        <authorList>
            <person name="Tisza M.J."/>
            <person name="Buck C.B."/>
        </authorList>
    </citation>
    <scope>NUCLEOTIDE SEQUENCE</scope>
    <source>
        <strain evidence="3">CtfW121</strain>
    </source>
</reference>
<dbReference type="EMBL" id="BK015096">
    <property type="protein sequence ID" value="DAD90859.1"/>
    <property type="molecule type" value="Genomic_DNA"/>
</dbReference>
<proteinExistence type="predicted"/>
<dbReference type="CDD" id="cd00093">
    <property type="entry name" value="HTH_XRE"/>
    <property type="match status" value="1"/>
</dbReference>
<dbReference type="Pfam" id="PF01381">
    <property type="entry name" value="HTH_3"/>
    <property type="match status" value="1"/>
</dbReference>
<feature type="domain" description="HTH cro/C1-type" evidence="2">
    <location>
        <begin position="11"/>
        <end position="65"/>
    </location>
</feature>
<dbReference type="GO" id="GO:0003677">
    <property type="term" value="F:DNA binding"/>
    <property type="evidence" value="ECO:0007669"/>
    <property type="project" value="UniProtKB-KW"/>
</dbReference>
<protein>
    <submittedName>
        <fullName evidence="3">Helix-turn-helix domain protein</fullName>
    </submittedName>
</protein>
<dbReference type="InterPro" id="IPR001387">
    <property type="entry name" value="Cro/C1-type_HTH"/>
</dbReference>
<dbReference type="PANTHER" id="PTHR46558:SF11">
    <property type="entry name" value="HTH-TYPE TRANSCRIPTIONAL REGULATOR XRE"/>
    <property type="match status" value="1"/>
</dbReference>
<organism evidence="3">
    <name type="scientific">Siphoviridae sp. ctfW121</name>
    <dbReference type="NCBI Taxonomy" id="2826413"/>
    <lineage>
        <taxon>Viruses</taxon>
        <taxon>Duplodnaviria</taxon>
        <taxon>Heunggongvirae</taxon>
        <taxon>Uroviricota</taxon>
        <taxon>Caudoviricetes</taxon>
    </lineage>
</organism>
<name>A0A8S5N9U6_9CAUD</name>
<dbReference type="InterPro" id="IPR010982">
    <property type="entry name" value="Lambda_DNA-bd_dom_sf"/>
</dbReference>